<dbReference type="InterPro" id="IPR013656">
    <property type="entry name" value="PAS_4"/>
</dbReference>
<evidence type="ECO:0000313" key="5">
    <source>
        <dbReference type="EMBL" id="SFD45288.1"/>
    </source>
</evidence>
<proteinExistence type="predicted"/>
<dbReference type="Gene3D" id="2.10.70.100">
    <property type="match status" value="1"/>
</dbReference>
<protein>
    <submittedName>
        <fullName evidence="5">Serine phosphatase RsbU, regulator of sigma subunit</fullName>
    </submittedName>
</protein>
<organism evidence="5 6">
    <name type="scientific">Klenkia taihuensis</name>
    <dbReference type="NCBI Taxonomy" id="1225127"/>
    <lineage>
        <taxon>Bacteria</taxon>
        <taxon>Bacillati</taxon>
        <taxon>Actinomycetota</taxon>
        <taxon>Actinomycetes</taxon>
        <taxon>Geodermatophilales</taxon>
        <taxon>Geodermatophilaceae</taxon>
        <taxon>Klenkia</taxon>
    </lineage>
</organism>
<feature type="domain" description="PAC" evidence="4">
    <location>
        <begin position="87"/>
        <end position="139"/>
    </location>
</feature>
<dbReference type="PROSITE" id="PS50113">
    <property type="entry name" value="PAC"/>
    <property type="match status" value="1"/>
</dbReference>
<feature type="domain" description="PAS" evidence="3">
    <location>
        <begin position="12"/>
        <end position="84"/>
    </location>
</feature>
<evidence type="ECO:0000256" key="2">
    <source>
        <dbReference type="SAM" id="MobiDB-lite"/>
    </source>
</evidence>
<dbReference type="Pfam" id="PF07228">
    <property type="entry name" value="SpoIIE"/>
    <property type="match status" value="1"/>
</dbReference>
<dbReference type="SMART" id="SM00091">
    <property type="entry name" value="PAS"/>
    <property type="match status" value="2"/>
</dbReference>
<dbReference type="InterPro" id="IPR036457">
    <property type="entry name" value="PPM-type-like_dom_sf"/>
</dbReference>
<dbReference type="SUPFAM" id="SSF81606">
    <property type="entry name" value="PP2C-like"/>
    <property type="match status" value="1"/>
</dbReference>
<dbReference type="SUPFAM" id="SSF55781">
    <property type="entry name" value="GAF domain-like"/>
    <property type="match status" value="1"/>
</dbReference>
<dbReference type="PANTHER" id="PTHR43156:SF2">
    <property type="entry name" value="STAGE II SPORULATION PROTEIN E"/>
    <property type="match status" value="1"/>
</dbReference>
<accession>A0A1I1SKT8</accession>
<feature type="compositionally biased region" description="Pro residues" evidence="2">
    <location>
        <begin position="674"/>
        <end position="687"/>
    </location>
</feature>
<dbReference type="InterPro" id="IPR000700">
    <property type="entry name" value="PAS-assoc_C"/>
</dbReference>
<dbReference type="Pfam" id="PF08448">
    <property type="entry name" value="PAS_4"/>
    <property type="match status" value="1"/>
</dbReference>
<feature type="domain" description="PAS" evidence="3">
    <location>
        <begin position="133"/>
        <end position="184"/>
    </location>
</feature>
<dbReference type="RefSeq" id="WP_091563242.1">
    <property type="nucleotide sequence ID" value="NZ_BNAC01000005.1"/>
</dbReference>
<evidence type="ECO:0000259" key="4">
    <source>
        <dbReference type="PROSITE" id="PS50113"/>
    </source>
</evidence>
<dbReference type="InterPro" id="IPR029016">
    <property type="entry name" value="GAF-like_dom_sf"/>
</dbReference>
<dbReference type="Gene3D" id="3.30.450.20">
    <property type="entry name" value="PAS domain"/>
    <property type="match status" value="2"/>
</dbReference>
<dbReference type="GO" id="GO:0016791">
    <property type="term" value="F:phosphatase activity"/>
    <property type="evidence" value="ECO:0007669"/>
    <property type="project" value="TreeGrafter"/>
</dbReference>
<dbReference type="InterPro" id="IPR001932">
    <property type="entry name" value="PPM-type_phosphatase-like_dom"/>
</dbReference>
<dbReference type="PANTHER" id="PTHR43156">
    <property type="entry name" value="STAGE II SPORULATION PROTEIN E-RELATED"/>
    <property type="match status" value="1"/>
</dbReference>
<evidence type="ECO:0000313" key="6">
    <source>
        <dbReference type="Proteomes" id="UP000199022"/>
    </source>
</evidence>
<dbReference type="InterPro" id="IPR052016">
    <property type="entry name" value="Bact_Sigma-Reg"/>
</dbReference>
<sequence>MTPDDAAAQRRELLRISLAVDSAQVGSFDWDLRTGRLVWDDRLRGLFGYTREDFGETIAAFNDRVHADDRERVGQALQATIAACGEFEAEYRVVLPSGEVRWVQARGQALPGPDGAAGRLIGAAFDTTDLRDGAASTARVLEAMPSGFFSVDRGWSFSFLNAAAERLLGRTRDQLLGRSVWAEFPDAVGTAFEDVYRSAVDTGRPQTFEAYYPAPLDAWYEVLAWPTPDGLSVYFSDITARKAAAVAQERTSARLALTAQVTAHLAEAADTLTVAADLPRLMVPGLAEGVVLTVVDADGRPRDVGSWHAHPQQRAALAAYSGTRLDVLPSTSPLARVLAGSPPVHSSGTAVAAMLPDGATRDLLRTLDAEHGLVLPVPGRDRVLGALTLFSGAGRLPDPDVEETARDLASRIGLALDNARLAAAQGAIAEGLQRSLLADPPEPDHAHIVARYVPASEAARVGGDWYDAFMQPGGATMLVIGDVVGHDIEAAAAMGQLRELLRGIATYSDAGPAEVLRGLDSSMRLLRARTMATAVVARLEQTAEEFERGVTRMLWANAGHPAPLVVHPDGTQTVLASRRGELLLGVDDTTPRTQQVLALDEDSTVLLYSDGLVERRDQHLDEGLERLQRAVAELHGSTLDELCDGLVDRLVDGHPDDDVALVAVRLFRQDQPRPPEAGPNVVPPGVPPARSRRDD</sequence>
<dbReference type="PROSITE" id="PS50112">
    <property type="entry name" value="PAS"/>
    <property type="match status" value="2"/>
</dbReference>
<dbReference type="AlphaFoldDB" id="A0A1I1SKT8"/>
<dbReference type="STRING" id="1225127.SAMN05661030_3393"/>
<dbReference type="Gene3D" id="3.60.40.10">
    <property type="entry name" value="PPM-type phosphatase domain"/>
    <property type="match status" value="1"/>
</dbReference>
<dbReference type="InterPro" id="IPR013655">
    <property type="entry name" value="PAS_fold_3"/>
</dbReference>
<dbReference type="CDD" id="cd00130">
    <property type="entry name" value="PAS"/>
    <property type="match status" value="2"/>
</dbReference>
<keyword evidence="6" id="KW-1185">Reference proteome</keyword>
<feature type="region of interest" description="Disordered" evidence="2">
    <location>
        <begin position="670"/>
        <end position="695"/>
    </location>
</feature>
<evidence type="ECO:0000256" key="1">
    <source>
        <dbReference type="ARBA" id="ARBA00022801"/>
    </source>
</evidence>
<reference evidence="6" key="1">
    <citation type="submission" date="2016-10" db="EMBL/GenBank/DDBJ databases">
        <authorList>
            <person name="Varghese N."/>
            <person name="Submissions S."/>
        </authorList>
    </citation>
    <scope>NUCLEOTIDE SEQUENCE [LARGE SCALE GENOMIC DNA]</scope>
    <source>
        <strain evidence="6">DSM 45962</strain>
    </source>
</reference>
<gene>
    <name evidence="5" type="ORF">SAMN05661030_3393</name>
</gene>
<dbReference type="InterPro" id="IPR000014">
    <property type="entry name" value="PAS"/>
</dbReference>
<dbReference type="SUPFAM" id="SSF55785">
    <property type="entry name" value="PYP-like sensor domain (PAS domain)"/>
    <property type="match status" value="2"/>
</dbReference>
<dbReference type="SMART" id="SM00331">
    <property type="entry name" value="PP2C_SIG"/>
    <property type="match status" value="1"/>
</dbReference>
<dbReference type="InterPro" id="IPR035965">
    <property type="entry name" value="PAS-like_dom_sf"/>
</dbReference>
<keyword evidence="1" id="KW-0378">Hydrolase</keyword>
<dbReference type="Pfam" id="PF08447">
    <property type="entry name" value="PAS_3"/>
    <property type="match status" value="1"/>
</dbReference>
<dbReference type="EMBL" id="FOMD01000004">
    <property type="protein sequence ID" value="SFD45288.1"/>
    <property type="molecule type" value="Genomic_DNA"/>
</dbReference>
<name>A0A1I1SKT8_9ACTN</name>
<dbReference type="OrthoDB" id="118142at2"/>
<evidence type="ECO:0000259" key="3">
    <source>
        <dbReference type="PROSITE" id="PS50112"/>
    </source>
</evidence>
<dbReference type="Proteomes" id="UP000199022">
    <property type="component" value="Unassembled WGS sequence"/>
</dbReference>
<dbReference type="Gene3D" id="3.30.450.40">
    <property type="match status" value="1"/>
</dbReference>